<dbReference type="PANTHER" id="PTHR33383">
    <property type="entry name" value="MEMBRANE PROTEIN INSERTION EFFICIENCY FACTOR-RELATED"/>
    <property type="match status" value="1"/>
</dbReference>
<dbReference type="SMART" id="SM01234">
    <property type="entry name" value="Haemolytic"/>
    <property type="match status" value="1"/>
</dbReference>
<evidence type="ECO:0008006" key="4">
    <source>
        <dbReference type="Google" id="ProtNLM"/>
    </source>
</evidence>
<dbReference type="Proteomes" id="UP000612055">
    <property type="component" value="Unassembled WGS sequence"/>
</dbReference>
<feature type="compositionally biased region" description="Basic and acidic residues" evidence="1">
    <location>
        <begin position="37"/>
        <end position="47"/>
    </location>
</feature>
<evidence type="ECO:0000313" key="2">
    <source>
        <dbReference type="EMBL" id="KAG2493859.1"/>
    </source>
</evidence>
<protein>
    <recommendedName>
        <fullName evidence="4">Membrane protein insertion efficiency factor</fullName>
    </recommendedName>
</protein>
<gene>
    <name evidence="2" type="ORF">HYH03_008075</name>
</gene>
<dbReference type="NCBIfam" id="TIGR00278">
    <property type="entry name" value="membrane protein insertion efficiency factor YidD"/>
    <property type="match status" value="1"/>
</dbReference>
<dbReference type="PANTHER" id="PTHR33383:SF1">
    <property type="entry name" value="MEMBRANE PROTEIN INSERTION EFFICIENCY FACTOR-RELATED"/>
    <property type="match status" value="1"/>
</dbReference>
<sequence>MPSYAFLPVPAPLQPSAPLAALGPSSGGGSGGGGGPDGRDDVKRSLPGDKGSSGSSSSTPDGSGRVGDGGGGGAARGSEGDGGRQGGEAQPSQGEEEPPPSVGVRIALSMLGFYRSALSPLMPSTCRFLPTCSNYSIESYKKFGVTKGTVLTAWRLLRCNPWGGRGYDPPAWPPVGLGAVYTLPYTPELTVVLIVYVGYSLVTGIVDAFSI</sequence>
<feature type="compositionally biased region" description="Gly residues" evidence="1">
    <location>
        <begin position="25"/>
        <end position="36"/>
    </location>
</feature>
<feature type="compositionally biased region" description="Gly residues" evidence="1">
    <location>
        <begin position="64"/>
        <end position="75"/>
    </location>
</feature>
<feature type="region of interest" description="Disordered" evidence="1">
    <location>
        <begin position="1"/>
        <end position="101"/>
    </location>
</feature>
<reference evidence="2" key="1">
    <citation type="journal article" date="2020" name="bioRxiv">
        <title>Comparative genomics of Chlamydomonas.</title>
        <authorList>
            <person name="Craig R.J."/>
            <person name="Hasan A.R."/>
            <person name="Ness R.W."/>
            <person name="Keightley P.D."/>
        </authorList>
    </citation>
    <scope>NUCLEOTIDE SEQUENCE</scope>
    <source>
        <strain evidence="2">CCAP 11/70</strain>
    </source>
</reference>
<name>A0A835Y257_9CHLO</name>
<feature type="compositionally biased region" description="Low complexity" evidence="1">
    <location>
        <begin position="48"/>
        <end position="63"/>
    </location>
</feature>
<comment type="caution">
    <text evidence="2">The sequence shown here is derived from an EMBL/GenBank/DDBJ whole genome shotgun (WGS) entry which is preliminary data.</text>
</comment>
<dbReference type="OrthoDB" id="1798at2759"/>
<dbReference type="AlphaFoldDB" id="A0A835Y257"/>
<proteinExistence type="inferred from homology"/>
<organism evidence="2 3">
    <name type="scientific">Edaphochlamys debaryana</name>
    <dbReference type="NCBI Taxonomy" id="47281"/>
    <lineage>
        <taxon>Eukaryota</taxon>
        <taxon>Viridiplantae</taxon>
        <taxon>Chlorophyta</taxon>
        <taxon>core chlorophytes</taxon>
        <taxon>Chlorophyceae</taxon>
        <taxon>CS clade</taxon>
        <taxon>Chlamydomonadales</taxon>
        <taxon>Chlamydomonadales incertae sedis</taxon>
        <taxon>Edaphochlamys</taxon>
    </lineage>
</organism>
<dbReference type="HAMAP" id="MF_00386">
    <property type="entry name" value="UPF0161_YidD"/>
    <property type="match status" value="1"/>
</dbReference>
<keyword evidence="3" id="KW-1185">Reference proteome</keyword>
<evidence type="ECO:0000256" key="1">
    <source>
        <dbReference type="SAM" id="MobiDB-lite"/>
    </source>
</evidence>
<accession>A0A835Y257</accession>
<dbReference type="EMBL" id="JAEHOE010000035">
    <property type="protein sequence ID" value="KAG2493859.1"/>
    <property type="molecule type" value="Genomic_DNA"/>
</dbReference>
<dbReference type="Pfam" id="PF01809">
    <property type="entry name" value="YidD"/>
    <property type="match status" value="1"/>
</dbReference>
<evidence type="ECO:0000313" key="3">
    <source>
        <dbReference type="Proteomes" id="UP000612055"/>
    </source>
</evidence>
<dbReference type="InterPro" id="IPR002696">
    <property type="entry name" value="Membr_insert_effic_factor_YidD"/>
</dbReference>